<dbReference type="Pfam" id="PF05638">
    <property type="entry name" value="T6SS_HCP"/>
    <property type="match status" value="1"/>
</dbReference>
<dbReference type="SUPFAM" id="SSF141452">
    <property type="entry name" value="Hcp1-like"/>
    <property type="match status" value="1"/>
</dbReference>
<proteinExistence type="predicted"/>
<dbReference type="Proteomes" id="UP000007382">
    <property type="component" value="Chromosome"/>
</dbReference>
<dbReference type="PANTHER" id="PTHR34319">
    <property type="entry name" value="MAJOR EXPORTED PROTEIN"/>
    <property type="match status" value="1"/>
</dbReference>
<dbReference type="EMBL" id="AP012342">
    <property type="protein sequence ID" value="BAM07947.1"/>
    <property type="molecule type" value="Genomic_DNA"/>
</dbReference>
<dbReference type="RefSeq" id="WP_014450430.1">
    <property type="nucleotide sequence ID" value="NC_017094.1"/>
</dbReference>
<evidence type="ECO:0008006" key="3">
    <source>
        <dbReference type="Google" id="ProtNLM"/>
    </source>
</evidence>
<dbReference type="NCBIfam" id="TIGR03344">
    <property type="entry name" value="VI_effect_Hcp1"/>
    <property type="match status" value="1"/>
</dbReference>
<dbReference type="KEGG" id="lfc:LFE_2275"/>
<dbReference type="InterPro" id="IPR036624">
    <property type="entry name" value="Hcp1-lik_sf"/>
</dbReference>
<reference evidence="2" key="2">
    <citation type="submission" date="2012-03" db="EMBL/GenBank/DDBJ databases">
        <title>The complete genome sequence of the pioneer microbe on fresh volcanic deposit, Leptospirillum ferrooxidans strain C2-3.</title>
        <authorList>
            <person name="Fujimura R."/>
            <person name="Sato Y."/>
            <person name="Nishizawa T."/>
            <person name="Nanba K."/>
            <person name="Oshima K."/>
            <person name="Hattori M."/>
            <person name="Kamijo T."/>
            <person name="Ohta H."/>
        </authorList>
    </citation>
    <scope>NUCLEOTIDE SEQUENCE [LARGE SCALE GENOMIC DNA]</scope>
    <source>
        <strain evidence="2">C2-3</strain>
    </source>
</reference>
<evidence type="ECO:0000313" key="1">
    <source>
        <dbReference type="EMBL" id="BAM07947.1"/>
    </source>
</evidence>
<dbReference type="eggNOG" id="COG3157">
    <property type="taxonomic scope" value="Bacteria"/>
</dbReference>
<dbReference type="AlphaFoldDB" id="I0IRP8"/>
<dbReference type="HOGENOM" id="CLU_116190_1_0_0"/>
<sequence>MPMPCYLHLQGKQQGKIEGSCSIKGREGTIQVQAFDYAVELPKNPQTGLPTGRRVHNPIMITKEIDKSSPKLFQALCTGEQMSKVTLDWYRINPQGKEEKYYTTELENATVVSMRTWMPNVLRTEDRQMGHMEDVSFAFEKITVTWADGGISGEDSWNSPKS</sequence>
<keyword evidence="2" id="KW-1185">Reference proteome</keyword>
<reference evidence="1 2" key="1">
    <citation type="journal article" date="2012" name="J. Bacteriol.">
        <title>Complete Genome Sequence of Leptospirillum ferrooxidans Strain C2-3, Isolated from a Fresh Volcanic Ash Deposit on the Island of Miyake, Japan.</title>
        <authorList>
            <person name="Fujimura R."/>
            <person name="Sato Y."/>
            <person name="Nishizawa T."/>
            <person name="Oshima K."/>
            <person name="Kim S.-W."/>
            <person name="Hattori M."/>
            <person name="Kamijo T."/>
            <person name="Ohta H."/>
        </authorList>
    </citation>
    <scope>NUCLEOTIDE SEQUENCE [LARGE SCALE GENOMIC DNA]</scope>
    <source>
        <strain evidence="1 2">C2-3</strain>
    </source>
</reference>
<dbReference type="PATRIC" id="fig|1162668.3.peg.2699"/>
<protein>
    <recommendedName>
        <fullName evidence="3">Type VI secretion system effector, Hcp1 family</fullName>
    </recommendedName>
</protein>
<accession>I0IRP8</accession>
<dbReference type="InterPro" id="IPR008514">
    <property type="entry name" value="T6SS_Hcp"/>
</dbReference>
<dbReference type="STRING" id="1162668.LFE_2275"/>
<dbReference type="Gene3D" id="2.30.110.20">
    <property type="entry name" value="Hcp1-like"/>
    <property type="match status" value="1"/>
</dbReference>
<dbReference type="OrthoDB" id="5674026at2"/>
<dbReference type="InterPro" id="IPR052947">
    <property type="entry name" value="T6SS_Hcp1_domain"/>
</dbReference>
<name>I0IRP8_LEPFC</name>
<organism evidence="1 2">
    <name type="scientific">Leptospirillum ferrooxidans (strain C2-3)</name>
    <dbReference type="NCBI Taxonomy" id="1162668"/>
    <lineage>
        <taxon>Bacteria</taxon>
        <taxon>Pseudomonadati</taxon>
        <taxon>Nitrospirota</taxon>
        <taxon>Nitrospiria</taxon>
        <taxon>Nitrospirales</taxon>
        <taxon>Nitrospiraceae</taxon>
        <taxon>Leptospirillum</taxon>
    </lineage>
</organism>
<dbReference type="PANTHER" id="PTHR34319:SF6">
    <property type="entry name" value="MAJOR EXPORTED PROTEIN"/>
    <property type="match status" value="1"/>
</dbReference>
<gene>
    <name evidence="1" type="ordered locus">LFE_2275</name>
</gene>
<evidence type="ECO:0000313" key="2">
    <source>
        <dbReference type="Proteomes" id="UP000007382"/>
    </source>
</evidence>